<accession>A0A371CGI0</accession>
<gene>
    <name evidence="3" type="ORF">OH76DRAFT_1451074</name>
</gene>
<evidence type="ECO:0000259" key="2">
    <source>
        <dbReference type="PROSITE" id="PS50089"/>
    </source>
</evidence>
<dbReference type="InterPro" id="IPR001841">
    <property type="entry name" value="Znf_RING"/>
</dbReference>
<dbReference type="Proteomes" id="UP000256964">
    <property type="component" value="Unassembled WGS sequence"/>
</dbReference>
<dbReference type="Gene3D" id="3.30.40.10">
    <property type="entry name" value="Zinc/RING finger domain, C3HC4 (zinc finger)"/>
    <property type="match status" value="1"/>
</dbReference>
<organism evidence="3 4">
    <name type="scientific">Lentinus brumalis</name>
    <dbReference type="NCBI Taxonomy" id="2498619"/>
    <lineage>
        <taxon>Eukaryota</taxon>
        <taxon>Fungi</taxon>
        <taxon>Dikarya</taxon>
        <taxon>Basidiomycota</taxon>
        <taxon>Agaricomycotina</taxon>
        <taxon>Agaricomycetes</taxon>
        <taxon>Polyporales</taxon>
        <taxon>Polyporaceae</taxon>
        <taxon>Lentinus</taxon>
    </lineage>
</organism>
<feature type="domain" description="RING-type" evidence="2">
    <location>
        <begin position="5"/>
        <end position="48"/>
    </location>
</feature>
<proteinExistence type="predicted"/>
<dbReference type="GO" id="GO:0008270">
    <property type="term" value="F:zinc ion binding"/>
    <property type="evidence" value="ECO:0007669"/>
    <property type="project" value="UniProtKB-KW"/>
</dbReference>
<keyword evidence="1" id="KW-0479">Metal-binding</keyword>
<dbReference type="PROSITE" id="PS50089">
    <property type="entry name" value="ZF_RING_2"/>
    <property type="match status" value="1"/>
</dbReference>
<dbReference type="OrthoDB" id="2756228at2759"/>
<reference evidence="3 4" key="1">
    <citation type="journal article" date="2018" name="Biotechnol. Biofuels">
        <title>Integrative visual omics of the white-rot fungus Polyporus brumalis exposes the biotechnological potential of its oxidative enzymes for delignifying raw plant biomass.</title>
        <authorList>
            <person name="Miyauchi S."/>
            <person name="Rancon A."/>
            <person name="Drula E."/>
            <person name="Hage H."/>
            <person name="Chaduli D."/>
            <person name="Favel A."/>
            <person name="Grisel S."/>
            <person name="Henrissat B."/>
            <person name="Herpoel-Gimbert I."/>
            <person name="Ruiz-Duenas F.J."/>
            <person name="Chevret D."/>
            <person name="Hainaut M."/>
            <person name="Lin J."/>
            <person name="Wang M."/>
            <person name="Pangilinan J."/>
            <person name="Lipzen A."/>
            <person name="Lesage-Meessen L."/>
            <person name="Navarro D."/>
            <person name="Riley R."/>
            <person name="Grigoriev I.V."/>
            <person name="Zhou S."/>
            <person name="Raouche S."/>
            <person name="Rosso M.N."/>
        </authorList>
    </citation>
    <scope>NUCLEOTIDE SEQUENCE [LARGE SCALE GENOMIC DNA]</scope>
    <source>
        <strain evidence="3 4">BRFM 1820</strain>
    </source>
</reference>
<dbReference type="InterPro" id="IPR013083">
    <property type="entry name" value="Znf_RING/FYVE/PHD"/>
</dbReference>
<evidence type="ECO:0000313" key="4">
    <source>
        <dbReference type="Proteomes" id="UP000256964"/>
    </source>
</evidence>
<name>A0A371CGI0_9APHY</name>
<dbReference type="EMBL" id="KZ857942">
    <property type="protein sequence ID" value="RDX39388.1"/>
    <property type="molecule type" value="Genomic_DNA"/>
</dbReference>
<dbReference type="AlphaFoldDB" id="A0A371CGI0"/>
<protein>
    <recommendedName>
        <fullName evidence="2">RING-type domain-containing protein</fullName>
    </recommendedName>
</protein>
<keyword evidence="1" id="KW-0863">Zinc-finger</keyword>
<evidence type="ECO:0000313" key="3">
    <source>
        <dbReference type="EMBL" id="RDX39388.1"/>
    </source>
</evidence>
<keyword evidence="4" id="KW-1185">Reference proteome</keyword>
<evidence type="ECO:0000256" key="1">
    <source>
        <dbReference type="PROSITE-ProRule" id="PRU00175"/>
    </source>
</evidence>
<sequence>MHVNCPVCFQPTSQEAEGCRPVRIVTCNHVVCHDCFERLCAMAKPCCPFRCNIVVGRPAPRLRREDGEILEISLKPAEPLEDGVAALSKYVASLSVWPSQLITP</sequence>
<dbReference type="SUPFAM" id="SSF57850">
    <property type="entry name" value="RING/U-box"/>
    <property type="match status" value="1"/>
</dbReference>
<keyword evidence="1" id="KW-0862">Zinc</keyword>